<proteinExistence type="inferred from homology"/>
<dbReference type="STRING" id="885580.ENSFDAP00000003204"/>
<evidence type="ECO:0000256" key="6">
    <source>
        <dbReference type="ARBA" id="ARBA00042488"/>
    </source>
</evidence>
<evidence type="ECO:0000259" key="11">
    <source>
        <dbReference type="PROSITE" id="PS51842"/>
    </source>
</evidence>
<evidence type="ECO:0000256" key="9">
    <source>
        <dbReference type="SAM" id="Coils"/>
    </source>
</evidence>
<dbReference type="Gene3D" id="1.20.5.1160">
    <property type="entry name" value="Vasodilator-stimulated phosphoprotein"/>
    <property type="match status" value="2"/>
</dbReference>
<keyword evidence="1" id="KW-0416">Keratin</keyword>
<organism evidence="12 13">
    <name type="scientific">Fukomys damarensis</name>
    <name type="common">Damaraland mole rat</name>
    <name type="synonym">Cryptomys damarensis</name>
    <dbReference type="NCBI Taxonomy" id="885580"/>
    <lineage>
        <taxon>Eukaryota</taxon>
        <taxon>Metazoa</taxon>
        <taxon>Chordata</taxon>
        <taxon>Craniata</taxon>
        <taxon>Vertebrata</taxon>
        <taxon>Euteleostomi</taxon>
        <taxon>Mammalia</taxon>
        <taxon>Eutheria</taxon>
        <taxon>Euarchontoglires</taxon>
        <taxon>Glires</taxon>
        <taxon>Rodentia</taxon>
        <taxon>Hystricomorpha</taxon>
        <taxon>Bathyergidae</taxon>
        <taxon>Fukomys</taxon>
    </lineage>
</organism>
<dbReference type="SUPFAM" id="SSF64593">
    <property type="entry name" value="Intermediate filament protein, coiled coil region"/>
    <property type="match status" value="2"/>
</dbReference>
<evidence type="ECO:0000256" key="8">
    <source>
        <dbReference type="RuleBase" id="RU000685"/>
    </source>
</evidence>
<dbReference type="Gene3D" id="1.20.5.500">
    <property type="entry name" value="Single helix bin"/>
    <property type="match status" value="2"/>
</dbReference>
<evidence type="ECO:0000256" key="7">
    <source>
        <dbReference type="ARBA" id="ARBA00046573"/>
    </source>
</evidence>
<reference evidence="12 13" key="1">
    <citation type="submission" date="2013-11" db="EMBL/GenBank/DDBJ databases">
        <title>The Damaraland mole rat (Fukomys damarensis) genome and evolution of African mole rats.</title>
        <authorList>
            <person name="Gladyshev V.N."/>
            <person name="Fang X."/>
        </authorList>
    </citation>
    <scope>NUCLEOTIDE SEQUENCE [LARGE SCALE GENOMIC DNA]</scope>
    <source>
        <tissue evidence="12">Liver</tissue>
    </source>
</reference>
<dbReference type="GO" id="GO:0005882">
    <property type="term" value="C:intermediate filament"/>
    <property type="evidence" value="ECO:0007669"/>
    <property type="project" value="UniProtKB-KW"/>
</dbReference>
<dbReference type="GO" id="GO:0030855">
    <property type="term" value="P:epithelial cell differentiation"/>
    <property type="evidence" value="ECO:0007669"/>
    <property type="project" value="TreeGrafter"/>
</dbReference>
<dbReference type="InterPro" id="IPR002957">
    <property type="entry name" value="Keratin_I"/>
</dbReference>
<sequence length="753" mass="84548">MLLARGAVSGPQSRPGGEGQRASGQRQGPGAHSEAQILCVGCRRLVEMRTDGDPVGTKGRSDTAPGRAGEPREPCGISALTSGVSQQRPPCILAATTDNAGFVLQIDNARLAADDFRTKYQTELNLRVSVETDINGLRRVLDELTLARADLEMQIEGLNEELAYLKKNHEEEMLALRSRTGGDVNVEMDAASGVDLSRILNEMRDQYEQMAEKNRREAEAWFLSKMEELNCEVATNTEALQSSRTEITELHRSVQNLEIELQSQLSMKASLENSLAETEARYGAQLAQLQGLISSIEAHLGQLRCDLERQNQEYQVLLDMQTRLEQEIATYRRLLEGEDAHLASPYSSSLALQSGRKAMVTSHQVRTVVEEDQDSKVMGKRSSGACLNHSPYYKTIEDLRSKLSLCVAVGYGTRPRGERLCGSSPLRQGQQEELGDSGVGGCKWYLQEERLDHEILVATVDNARILLQIDNARLAADDFRTKFETEQALRQSVEADINGLRRVLDELTLARADLEMQIENLNEELAYLKKNHEEEMNALRGQVGGEINVEMDAAPGVDLSRILNEMRDQYEKMAEKNRKDAEDWFFSKTEELNREVATNTEALQSGKSEISELRRTVQALEIELQSQLSMKASLEGSLAETENRYCVQLSQIQGLIGSVEAQLAQLRCEMEQQSQEYKILLDQSQEYKILLDVKTRLEQEIATYRRLLEGEDAHLTQYKPKEPVTTRQVRTIVEEVQDGKVISSREQVHQTTR</sequence>
<evidence type="ECO:0000256" key="4">
    <source>
        <dbReference type="ARBA" id="ARBA00040323"/>
    </source>
</evidence>
<accession>A0A091DE15</accession>
<feature type="coiled-coil region" evidence="9">
    <location>
        <begin position="490"/>
        <end position="630"/>
    </location>
</feature>
<dbReference type="FunFam" id="1.20.5.170:FF:000002">
    <property type="entry name" value="Type I keratin KA11"/>
    <property type="match status" value="2"/>
</dbReference>
<name>A0A091DE15_FUKDA</name>
<dbReference type="InterPro" id="IPR039008">
    <property type="entry name" value="IF_rod_dom"/>
</dbReference>
<dbReference type="Proteomes" id="UP000028990">
    <property type="component" value="Unassembled WGS sequence"/>
</dbReference>
<comment type="subunit">
    <text evidence="7">Heterodimer of a type I and a type II keratin. KRT17 associates with KRT6 isomers (KRT6A or KRT6B). Interacts with TRADD and SFN.</text>
</comment>
<dbReference type="eggNOG" id="ENOG502QTM6">
    <property type="taxonomic scope" value="Eukaryota"/>
</dbReference>
<evidence type="ECO:0000256" key="5">
    <source>
        <dbReference type="ARBA" id="ARBA00041709"/>
    </source>
</evidence>
<dbReference type="Pfam" id="PF00038">
    <property type="entry name" value="Filament"/>
    <property type="match status" value="2"/>
</dbReference>
<evidence type="ECO:0000313" key="13">
    <source>
        <dbReference type="Proteomes" id="UP000028990"/>
    </source>
</evidence>
<keyword evidence="13" id="KW-1185">Reference proteome</keyword>
<dbReference type="GO" id="GO:0045109">
    <property type="term" value="P:intermediate filament organization"/>
    <property type="evidence" value="ECO:0007669"/>
    <property type="project" value="TreeGrafter"/>
</dbReference>
<evidence type="ECO:0000256" key="1">
    <source>
        <dbReference type="ARBA" id="ARBA00022744"/>
    </source>
</evidence>
<dbReference type="AlphaFoldDB" id="A0A091DE15"/>
<protein>
    <recommendedName>
        <fullName evidence="4">Keratin, type I cytoskeletal 17</fullName>
    </recommendedName>
    <alternativeName>
        <fullName evidence="5">Cytokeratin-17</fullName>
    </alternativeName>
    <alternativeName>
        <fullName evidence="6">Keratin-17</fullName>
    </alternativeName>
</protein>
<feature type="domain" description="IF rod" evidence="11">
    <location>
        <begin position="1"/>
        <end position="306"/>
    </location>
</feature>
<dbReference type="SUPFAM" id="SSF46579">
    <property type="entry name" value="Prefoldin"/>
    <property type="match status" value="1"/>
</dbReference>
<dbReference type="PROSITE" id="PS51842">
    <property type="entry name" value="IF_ROD_2"/>
    <property type="match status" value="2"/>
</dbReference>
<evidence type="ECO:0000256" key="2">
    <source>
        <dbReference type="ARBA" id="ARBA00022754"/>
    </source>
</evidence>
<dbReference type="Gene3D" id="1.20.5.170">
    <property type="match status" value="2"/>
</dbReference>
<feature type="region of interest" description="Disordered" evidence="10">
    <location>
        <begin position="50"/>
        <end position="73"/>
    </location>
</feature>
<feature type="region of interest" description="Disordered" evidence="10">
    <location>
        <begin position="1"/>
        <end position="33"/>
    </location>
</feature>
<feature type="domain" description="IF rod" evidence="11">
    <location>
        <begin position="307"/>
        <end position="715"/>
    </location>
</feature>
<dbReference type="GO" id="GO:0005198">
    <property type="term" value="F:structural molecule activity"/>
    <property type="evidence" value="ECO:0007669"/>
    <property type="project" value="InterPro"/>
</dbReference>
<keyword evidence="2 8" id="KW-0403">Intermediate filament</keyword>
<dbReference type="FunFam" id="1.20.5.1160:FF:000002">
    <property type="entry name" value="Type I keratin 10"/>
    <property type="match status" value="2"/>
</dbReference>
<dbReference type="FunFam" id="1.20.5.500:FF:000001">
    <property type="entry name" value="Type II keratin 23"/>
    <property type="match status" value="2"/>
</dbReference>
<dbReference type="InterPro" id="IPR018039">
    <property type="entry name" value="IF_conserved"/>
</dbReference>
<gene>
    <name evidence="12" type="ORF">H920_10060</name>
</gene>
<dbReference type="PANTHER" id="PTHR23239:SF180">
    <property type="entry name" value="KERATIN, TYPE I CYTOSKELETAL 17"/>
    <property type="match status" value="1"/>
</dbReference>
<evidence type="ECO:0000256" key="10">
    <source>
        <dbReference type="SAM" id="MobiDB-lite"/>
    </source>
</evidence>
<evidence type="ECO:0000256" key="3">
    <source>
        <dbReference type="ARBA" id="ARBA00023054"/>
    </source>
</evidence>
<feature type="coiled-coil region" evidence="9">
    <location>
        <begin position="656"/>
        <end position="683"/>
    </location>
</feature>
<dbReference type="PANTHER" id="PTHR23239">
    <property type="entry name" value="INTERMEDIATE FILAMENT"/>
    <property type="match status" value="1"/>
</dbReference>
<dbReference type="SMART" id="SM01391">
    <property type="entry name" value="Filament"/>
    <property type="match status" value="2"/>
</dbReference>
<feature type="coiled-coil region" evidence="9">
    <location>
        <begin position="134"/>
        <end position="327"/>
    </location>
</feature>
<dbReference type="PRINTS" id="PR01248">
    <property type="entry name" value="TYPE1KERATIN"/>
</dbReference>
<dbReference type="EMBL" id="KN122754">
    <property type="protein sequence ID" value="KFO28520.1"/>
    <property type="molecule type" value="Genomic_DNA"/>
</dbReference>
<keyword evidence="3 9" id="KW-0175">Coiled coil</keyword>
<dbReference type="PROSITE" id="PS00226">
    <property type="entry name" value="IF_ROD_1"/>
    <property type="match status" value="2"/>
</dbReference>
<comment type="similarity">
    <text evidence="8">Belongs to the intermediate filament family.</text>
</comment>
<evidence type="ECO:0000313" key="12">
    <source>
        <dbReference type="EMBL" id="KFO28520.1"/>
    </source>
</evidence>